<dbReference type="Gene3D" id="1.20.1250.20">
    <property type="entry name" value="MFS general substrate transporter like domains"/>
    <property type="match status" value="2"/>
</dbReference>
<evidence type="ECO:0000256" key="3">
    <source>
        <dbReference type="SAM" id="MobiDB-lite"/>
    </source>
</evidence>
<dbReference type="CDD" id="cd17352">
    <property type="entry name" value="MFS_MCT_SLC16"/>
    <property type="match status" value="1"/>
</dbReference>
<reference evidence="6 7" key="1">
    <citation type="submission" date="2016-03" db="EMBL/GenBank/DDBJ databases">
        <title>Comparative genomics of Pseudogymnoascus destructans, the fungus causing white-nose syndrome of bats.</title>
        <authorList>
            <person name="Palmer J.M."/>
            <person name="Drees K.P."/>
            <person name="Foster J.T."/>
            <person name="Lindner D.L."/>
        </authorList>
    </citation>
    <scope>NUCLEOTIDE SEQUENCE [LARGE SCALE GENOMIC DNA]</scope>
    <source>
        <strain evidence="6 7">UAMH 10579</strain>
    </source>
</reference>
<dbReference type="Pfam" id="PF07690">
    <property type="entry name" value="MFS_1"/>
    <property type="match status" value="1"/>
</dbReference>
<feature type="transmembrane region" description="Helical" evidence="4">
    <location>
        <begin position="222"/>
        <end position="242"/>
    </location>
</feature>
<organism evidence="6 7">
    <name type="scientific">Pseudogymnoascus verrucosus</name>
    <dbReference type="NCBI Taxonomy" id="342668"/>
    <lineage>
        <taxon>Eukaryota</taxon>
        <taxon>Fungi</taxon>
        <taxon>Dikarya</taxon>
        <taxon>Ascomycota</taxon>
        <taxon>Pezizomycotina</taxon>
        <taxon>Leotiomycetes</taxon>
        <taxon>Thelebolales</taxon>
        <taxon>Thelebolaceae</taxon>
        <taxon>Pseudogymnoascus</taxon>
    </lineage>
</organism>
<dbReference type="PANTHER" id="PTHR11360:SF319">
    <property type="entry name" value="MAJOR FACILITATOR SUPERFAMILY (MFS) PROFILE DOMAIN-CONTAINING PROTEIN"/>
    <property type="match status" value="1"/>
</dbReference>
<dbReference type="EMBL" id="KV460243">
    <property type="protein sequence ID" value="OBT94460.1"/>
    <property type="molecule type" value="Genomic_DNA"/>
</dbReference>
<feature type="region of interest" description="Disordered" evidence="3">
    <location>
        <begin position="1"/>
        <end position="57"/>
    </location>
</feature>
<sequence>MATIIREKNSPPVNDKESTATIESELDKDNSAPSSPDLLDQVNSSASPPDSDKPAPDGGARAWIVAAGGAAILFCCLGFSNSFGAFEQYYLTHQLQGHSPDKIAWIGSISAYLQFGAGMVGGPMFDRYGSRIMQPAAVVYVFSVMMLSLCKAYWQIMLVQGVLMGVAMGFLQFPAFAAVSQYFDKNRAAALGVVVSGSSIGGVVIPIALSKMLNNSSLGFGWSVRVIGFLLIPLLAFACVAVRPRLTPRTTAFWLSRAYTEVIFVLLMVSMFFIFMGMLTPLFYLPTYAVARGMDPALAGYLLAIVNASSTFGRIIPGVLADKYGRLNVFAIGGVSTGIAIFCMNSAKTNSSLIGYGVVFGFTSGTIISGLSACISLCAKDPREIGMYMGMGMSLSSLGGLIGPPVNGVFVHHYGGFFEACMFSGAVCLFGGFIAVLTKIATPQGIFGRV</sequence>
<keyword evidence="4" id="KW-1133">Transmembrane helix</keyword>
<feature type="transmembrane region" description="Helical" evidence="4">
    <location>
        <begin position="297"/>
        <end position="315"/>
    </location>
</feature>
<protein>
    <recommendedName>
        <fullName evidence="5">Major facilitator superfamily (MFS) profile domain-containing protein</fullName>
    </recommendedName>
</protein>
<feature type="transmembrane region" description="Helical" evidence="4">
    <location>
        <begin position="137"/>
        <end position="156"/>
    </location>
</feature>
<feature type="transmembrane region" description="Helical" evidence="4">
    <location>
        <begin position="327"/>
        <end position="347"/>
    </location>
</feature>
<dbReference type="Proteomes" id="UP000091956">
    <property type="component" value="Unassembled WGS sequence"/>
</dbReference>
<dbReference type="OrthoDB" id="6499973at2759"/>
<feature type="compositionally biased region" description="Basic and acidic residues" evidence="3">
    <location>
        <begin position="1"/>
        <end position="18"/>
    </location>
</feature>
<dbReference type="GeneID" id="28840616"/>
<evidence type="ECO:0000256" key="4">
    <source>
        <dbReference type="SAM" id="Phobius"/>
    </source>
</evidence>
<evidence type="ECO:0000313" key="7">
    <source>
        <dbReference type="Proteomes" id="UP000091956"/>
    </source>
</evidence>
<reference evidence="7" key="2">
    <citation type="journal article" date="2018" name="Nat. Commun.">
        <title>Extreme sensitivity to ultraviolet light in the fungal pathogen causing white-nose syndrome of bats.</title>
        <authorList>
            <person name="Palmer J.M."/>
            <person name="Drees K.P."/>
            <person name="Foster J.T."/>
            <person name="Lindner D.L."/>
        </authorList>
    </citation>
    <scope>NUCLEOTIDE SEQUENCE [LARGE SCALE GENOMIC DNA]</scope>
    <source>
        <strain evidence="7">UAMH 10579</strain>
    </source>
</reference>
<feature type="transmembrane region" description="Helical" evidence="4">
    <location>
        <begin position="62"/>
        <end position="83"/>
    </location>
</feature>
<dbReference type="AlphaFoldDB" id="A0A1B8GF48"/>
<proteinExistence type="inferred from homology"/>
<dbReference type="GO" id="GO:0022857">
    <property type="term" value="F:transmembrane transporter activity"/>
    <property type="evidence" value="ECO:0007669"/>
    <property type="project" value="InterPro"/>
</dbReference>
<keyword evidence="7" id="KW-1185">Reference proteome</keyword>
<dbReference type="InterPro" id="IPR011701">
    <property type="entry name" value="MFS"/>
</dbReference>
<gene>
    <name evidence="6" type="ORF">VE01_07230</name>
</gene>
<comment type="similarity">
    <text evidence="2">Belongs to the major facilitator superfamily. Monocarboxylate porter (TC 2.A.1.13) family.</text>
</comment>
<keyword evidence="4" id="KW-0812">Transmembrane</keyword>
<feature type="transmembrane region" description="Helical" evidence="4">
    <location>
        <begin position="162"/>
        <end position="183"/>
    </location>
</feature>
<feature type="transmembrane region" description="Helical" evidence="4">
    <location>
        <begin position="385"/>
        <end position="402"/>
    </location>
</feature>
<feature type="transmembrane region" description="Helical" evidence="4">
    <location>
        <begin position="353"/>
        <end position="378"/>
    </location>
</feature>
<dbReference type="InterPro" id="IPR050327">
    <property type="entry name" value="Proton-linked_MCT"/>
</dbReference>
<feature type="transmembrane region" description="Helical" evidence="4">
    <location>
        <begin position="190"/>
        <end position="210"/>
    </location>
</feature>
<feature type="domain" description="Major facilitator superfamily (MFS) profile" evidence="5">
    <location>
        <begin position="263"/>
        <end position="450"/>
    </location>
</feature>
<keyword evidence="4" id="KW-0472">Membrane</keyword>
<feature type="transmembrane region" description="Helical" evidence="4">
    <location>
        <begin position="103"/>
        <end position="125"/>
    </location>
</feature>
<dbReference type="RefSeq" id="XP_018128193.1">
    <property type="nucleotide sequence ID" value="XM_018276665.1"/>
</dbReference>
<evidence type="ECO:0000256" key="2">
    <source>
        <dbReference type="ARBA" id="ARBA00006727"/>
    </source>
</evidence>
<dbReference type="SUPFAM" id="SSF103473">
    <property type="entry name" value="MFS general substrate transporter"/>
    <property type="match status" value="1"/>
</dbReference>
<evidence type="ECO:0000256" key="1">
    <source>
        <dbReference type="ARBA" id="ARBA00004141"/>
    </source>
</evidence>
<dbReference type="InterPro" id="IPR036259">
    <property type="entry name" value="MFS_trans_sf"/>
</dbReference>
<name>A0A1B8GF48_9PEZI</name>
<feature type="transmembrane region" description="Helical" evidence="4">
    <location>
        <begin position="414"/>
        <end position="437"/>
    </location>
</feature>
<dbReference type="PANTHER" id="PTHR11360">
    <property type="entry name" value="MONOCARBOXYLATE TRANSPORTER"/>
    <property type="match status" value="1"/>
</dbReference>
<dbReference type="InterPro" id="IPR020846">
    <property type="entry name" value="MFS_dom"/>
</dbReference>
<evidence type="ECO:0000259" key="5">
    <source>
        <dbReference type="PROSITE" id="PS50850"/>
    </source>
</evidence>
<evidence type="ECO:0000313" key="6">
    <source>
        <dbReference type="EMBL" id="OBT94460.1"/>
    </source>
</evidence>
<dbReference type="PROSITE" id="PS50850">
    <property type="entry name" value="MFS"/>
    <property type="match status" value="1"/>
</dbReference>
<accession>A0A1B8GF48</accession>
<comment type="subcellular location">
    <subcellularLocation>
        <location evidence="1">Membrane</location>
        <topology evidence="1">Multi-pass membrane protein</topology>
    </subcellularLocation>
</comment>
<feature type="transmembrane region" description="Helical" evidence="4">
    <location>
        <begin position="262"/>
        <end position="285"/>
    </location>
</feature>
<dbReference type="GO" id="GO:0016020">
    <property type="term" value="C:membrane"/>
    <property type="evidence" value="ECO:0007669"/>
    <property type="project" value="UniProtKB-SubCell"/>
</dbReference>